<protein>
    <submittedName>
        <fullName evidence="2">Uncharacterized protein</fullName>
    </submittedName>
</protein>
<reference evidence="3" key="1">
    <citation type="journal article" date="2012" name="Nature">
        <title>A physical, genetic and functional sequence assembly of the barley genome.</title>
        <authorList>
            <consortium name="The International Barley Genome Sequencing Consortium"/>
            <person name="Mayer K.F."/>
            <person name="Waugh R."/>
            <person name="Brown J.W."/>
            <person name="Schulman A."/>
            <person name="Langridge P."/>
            <person name="Platzer M."/>
            <person name="Fincher G.B."/>
            <person name="Muehlbauer G.J."/>
            <person name="Sato K."/>
            <person name="Close T.J."/>
            <person name="Wise R.P."/>
            <person name="Stein N."/>
        </authorList>
    </citation>
    <scope>NUCLEOTIDE SEQUENCE [LARGE SCALE GENOMIC DNA]</scope>
    <source>
        <strain evidence="3">cv. Morex</strain>
    </source>
</reference>
<sequence>MWHNSNVFAIVQFDSVGVEKLIGILGFSLFGSLSLLPFTVDRVKDDSNITETHKIILVLIFGLIWVLASVGFLCGLHGKSDFEQAVCRFTARLGILGLTLLVILNLIWMLPSSTFATVCFYIFMIAAVILHIVLWITSCLVGEDKIEEIAGTEQQ</sequence>
<organism evidence="2 3">
    <name type="scientific">Hordeum vulgare subsp. vulgare</name>
    <name type="common">Domesticated barley</name>
    <dbReference type="NCBI Taxonomy" id="112509"/>
    <lineage>
        <taxon>Eukaryota</taxon>
        <taxon>Viridiplantae</taxon>
        <taxon>Streptophyta</taxon>
        <taxon>Embryophyta</taxon>
        <taxon>Tracheophyta</taxon>
        <taxon>Spermatophyta</taxon>
        <taxon>Magnoliopsida</taxon>
        <taxon>Liliopsida</taxon>
        <taxon>Poales</taxon>
        <taxon>Poaceae</taxon>
        <taxon>BOP clade</taxon>
        <taxon>Pooideae</taxon>
        <taxon>Triticodae</taxon>
        <taxon>Triticeae</taxon>
        <taxon>Hordeinae</taxon>
        <taxon>Hordeum</taxon>
    </lineage>
</organism>
<keyword evidence="1" id="KW-1133">Transmembrane helix</keyword>
<feature type="transmembrane region" description="Helical" evidence="1">
    <location>
        <begin position="55"/>
        <end position="77"/>
    </location>
</feature>
<keyword evidence="1" id="KW-0812">Transmembrane</keyword>
<keyword evidence="1" id="KW-0472">Membrane</keyword>
<feature type="transmembrane region" description="Helical" evidence="1">
    <location>
        <begin position="89"/>
        <end position="109"/>
    </location>
</feature>
<accession>A0A8I6X5M5</accession>
<reference evidence="2" key="2">
    <citation type="submission" date="2020-10" db="EMBL/GenBank/DDBJ databases">
        <authorList>
            <person name="Scholz U."/>
            <person name="Mascher M."/>
            <person name="Fiebig A."/>
        </authorList>
    </citation>
    <scope>NUCLEOTIDE SEQUENCE [LARGE SCALE GENOMIC DNA]</scope>
    <source>
        <strain evidence="2">cv. Morex</strain>
    </source>
</reference>
<evidence type="ECO:0000256" key="1">
    <source>
        <dbReference type="SAM" id="Phobius"/>
    </source>
</evidence>
<dbReference type="AlphaFoldDB" id="A0A8I6X5M5"/>
<feature type="transmembrane region" description="Helical" evidence="1">
    <location>
        <begin position="21"/>
        <end position="40"/>
    </location>
</feature>
<feature type="transmembrane region" description="Helical" evidence="1">
    <location>
        <begin position="115"/>
        <end position="136"/>
    </location>
</feature>
<dbReference type="EnsemblPlants" id="HORVU.MOREX.r3.3HG0306260.1">
    <property type="protein sequence ID" value="HORVU.MOREX.r3.3HG0306260.1"/>
    <property type="gene ID" value="HORVU.MOREX.r3.3HG0306260"/>
</dbReference>
<reference evidence="2" key="3">
    <citation type="submission" date="2022-01" db="UniProtKB">
        <authorList>
            <consortium name="EnsemblPlants"/>
        </authorList>
    </citation>
    <scope>IDENTIFICATION</scope>
    <source>
        <strain evidence="2">subsp. vulgare</strain>
    </source>
</reference>
<dbReference type="Proteomes" id="UP000011116">
    <property type="component" value="Chromosome 3H"/>
</dbReference>
<evidence type="ECO:0000313" key="2">
    <source>
        <dbReference type="EnsemblPlants" id="HORVU.MOREX.r3.3HG0306260.1"/>
    </source>
</evidence>
<name>A0A8I6X5M5_HORVV</name>
<dbReference type="Gramene" id="HORVU.MOREX.r3.3HG0306260.1">
    <property type="protein sequence ID" value="HORVU.MOREX.r3.3HG0306260.1"/>
    <property type="gene ID" value="HORVU.MOREX.r3.3HG0306260"/>
</dbReference>
<evidence type="ECO:0000313" key="3">
    <source>
        <dbReference type="Proteomes" id="UP000011116"/>
    </source>
</evidence>
<proteinExistence type="predicted"/>
<keyword evidence="3" id="KW-1185">Reference proteome</keyword>